<dbReference type="OrthoDB" id="9770238at2"/>
<dbReference type="EMBL" id="AMSQ01000010">
    <property type="protein sequence ID" value="EKU47470.1"/>
    <property type="molecule type" value="Genomic_DNA"/>
</dbReference>
<dbReference type="Pfam" id="PF07261">
    <property type="entry name" value="DnaB_2"/>
    <property type="match status" value="1"/>
</dbReference>
<organism evidence="4 5">
    <name type="scientific">Staphylococcus massiliensis S46</name>
    <dbReference type="NCBI Taxonomy" id="1229783"/>
    <lineage>
        <taxon>Bacteria</taxon>
        <taxon>Bacillati</taxon>
        <taxon>Bacillota</taxon>
        <taxon>Bacilli</taxon>
        <taxon>Bacillales</taxon>
        <taxon>Staphylococcaceae</taxon>
        <taxon>Staphylococcus</taxon>
    </lineage>
</organism>
<dbReference type="SUPFAM" id="SSF158499">
    <property type="entry name" value="DnaD domain-like"/>
    <property type="match status" value="1"/>
</dbReference>
<evidence type="ECO:0000259" key="2">
    <source>
        <dbReference type="Pfam" id="PF07261"/>
    </source>
</evidence>
<dbReference type="Gene3D" id="1.10.10.10">
    <property type="entry name" value="Winged helix-like DNA-binding domain superfamily/Winged helix DNA-binding domain"/>
    <property type="match status" value="1"/>
</dbReference>
<feature type="domain" description="DnaD N-terminal" evidence="3">
    <location>
        <begin position="13"/>
        <end position="109"/>
    </location>
</feature>
<comment type="caution">
    <text evidence="4">The sequence shown here is derived from an EMBL/GenBank/DDBJ whole genome shotgun (WGS) entry which is preliminary data.</text>
</comment>
<dbReference type="InterPro" id="IPR053843">
    <property type="entry name" value="DnaD_N"/>
</dbReference>
<dbReference type="Proteomes" id="UP000009885">
    <property type="component" value="Unassembled WGS sequence"/>
</dbReference>
<dbReference type="NCBIfam" id="TIGR01446">
    <property type="entry name" value="DnaD_dom"/>
    <property type="match status" value="1"/>
</dbReference>
<dbReference type="InterPro" id="IPR006343">
    <property type="entry name" value="DnaB/C_C"/>
</dbReference>
<evidence type="ECO:0000259" key="3">
    <source>
        <dbReference type="Pfam" id="PF21984"/>
    </source>
</evidence>
<dbReference type="Gene3D" id="1.10.10.630">
    <property type="entry name" value="DnaD domain-like"/>
    <property type="match status" value="1"/>
</dbReference>
<dbReference type="InterPro" id="IPR034829">
    <property type="entry name" value="DnaD-like_sf"/>
</dbReference>
<dbReference type="PANTHER" id="PTHR37293:SF6">
    <property type="entry name" value="DNA REPLICATION PROTEIN DNAD"/>
    <property type="match status" value="1"/>
</dbReference>
<dbReference type="eggNOG" id="COG3935">
    <property type="taxonomic scope" value="Bacteria"/>
</dbReference>
<keyword evidence="5" id="KW-1185">Reference proteome</keyword>
<protein>
    <submittedName>
        <fullName evidence="4">Chromosome replication initiation protein</fullName>
    </submittedName>
</protein>
<evidence type="ECO:0000313" key="5">
    <source>
        <dbReference type="Proteomes" id="UP000009885"/>
    </source>
</evidence>
<dbReference type="STRING" id="1229783.C273_07227"/>
<proteinExistence type="inferred from homology"/>
<dbReference type="InterPro" id="IPR036388">
    <property type="entry name" value="WH-like_DNA-bd_sf"/>
</dbReference>
<dbReference type="RefSeq" id="WP_009383776.1">
    <property type="nucleotide sequence ID" value="NZ_AMSQ01000010.1"/>
</dbReference>
<dbReference type="PANTHER" id="PTHR37293">
    <property type="entry name" value="PHAGE REPLICATION PROTEIN-RELATED"/>
    <property type="match status" value="1"/>
</dbReference>
<gene>
    <name evidence="4" type="ORF">C273_07227</name>
</gene>
<dbReference type="InterPro" id="IPR053162">
    <property type="entry name" value="DnaD"/>
</dbReference>
<feature type="domain" description="DnaB/C C-terminal" evidence="2">
    <location>
        <begin position="126"/>
        <end position="197"/>
    </location>
</feature>
<dbReference type="Pfam" id="PF21984">
    <property type="entry name" value="DnaD_N"/>
    <property type="match status" value="1"/>
</dbReference>
<dbReference type="AlphaFoldDB" id="K9B110"/>
<evidence type="ECO:0000313" key="4">
    <source>
        <dbReference type="EMBL" id="EKU47470.1"/>
    </source>
</evidence>
<evidence type="ECO:0000256" key="1">
    <source>
        <dbReference type="ARBA" id="ARBA00093462"/>
    </source>
</evidence>
<sequence length="228" mass="27140">MHTKFLKERPLVIHHMLLNHYNELGINEQDFVILLKLIYAYDVTNKQPSILTLQQGTTLEEREITAIIQKLIQRDLLDLSVHKDDEGKFSEYMNLEGFYEKLSEIMKKDISEDHHKKKEIDFKTLFQQFEQSFSRPLSPIEIETLNQWIDVDQHGNELILQALNEAESNQKLSMKYIDRILLNWKKNNVETIEQSKQVSRAFNQPEMQHKVKKIPKFDWLNGENPYDK</sequence>
<reference evidence="4 5" key="1">
    <citation type="journal article" date="2013" name="Genome Announc.">
        <title>Genome Sequence of Staphylococcus massiliensis Strain S46, Isolated from the Surface of Healthy Human Skin.</title>
        <authorList>
            <person name="Srivastav R."/>
            <person name="Singh A."/>
            <person name="Jangir P.K."/>
            <person name="Kumari C."/>
            <person name="Muduli S."/>
            <person name="Sharma R."/>
        </authorList>
    </citation>
    <scope>NUCLEOTIDE SEQUENCE [LARGE SCALE GENOMIC DNA]</scope>
    <source>
        <strain evidence="4 5">S46</strain>
    </source>
</reference>
<comment type="similarity">
    <text evidence="1">Belongs to the DnaB/DnaD family.</text>
</comment>
<dbReference type="PATRIC" id="fig|1229783.3.peg.1459"/>
<name>K9B110_9STAP</name>
<accession>K9B110</accession>